<dbReference type="Gene3D" id="2.60.120.200">
    <property type="match status" value="1"/>
</dbReference>
<accession>A0A7W7ZQI7</accession>
<dbReference type="PIRSF" id="PIRSF022704">
    <property type="entry name" value="UCP022704"/>
    <property type="match status" value="1"/>
</dbReference>
<dbReference type="EMBL" id="JACHIO010000010">
    <property type="protein sequence ID" value="MBB5064284.1"/>
    <property type="molecule type" value="Genomic_DNA"/>
</dbReference>
<sequence>MNRRRFIEGSLALTAGVVLFDQARKAEAAPTTQDSLLSRMTWLNEPASAKIAGEQIVVRSRAKTDFWQKTFDGYIADSGHFDHLSVPGDFTFTACINGKYATQYDQAGLMVRLDSENWMRCGTEFIDGKRFASVVFTRNYSDGSTLPDLSDTEPVWWRVIRKRDSIETLCSLNGVQFTSVRMGYFQPTRPVEVGIMCAAPSGPGFEATFKDLKLQTT</sequence>
<evidence type="ECO:0000313" key="1">
    <source>
        <dbReference type="EMBL" id="MBB5064284.1"/>
    </source>
</evidence>
<dbReference type="InterPro" id="IPR009784">
    <property type="entry name" value="DUF1349"/>
</dbReference>
<dbReference type="PANTHER" id="PTHR35332">
    <property type="entry name" value="REGULATION OF ENOLASE PROTEIN 1"/>
    <property type="match status" value="1"/>
</dbReference>
<comment type="caution">
    <text evidence="1">The sequence shown here is derived from an EMBL/GenBank/DDBJ whole genome shotgun (WGS) entry which is preliminary data.</text>
</comment>
<dbReference type="PANTHER" id="PTHR35332:SF2">
    <property type="entry name" value="REGULATION OF ENOLASE PROTEIN 1"/>
    <property type="match status" value="1"/>
</dbReference>
<evidence type="ECO:0008006" key="3">
    <source>
        <dbReference type="Google" id="ProtNLM"/>
    </source>
</evidence>
<dbReference type="InterPro" id="IPR013320">
    <property type="entry name" value="ConA-like_dom_sf"/>
</dbReference>
<reference evidence="1 2" key="1">
    <citation type="submission" date="2020-08" db="EMBL/GenBank/DDBJ databases">
        <title>Genomic Encyclopedia of Type Strains, Phase IV (KMG-V): Genome sequencing to study the core and pangenomes of soil and plant-associated prokaryotes.</title>
        <authorList>
            <person name="Whitman W."/>
        </authorList>
    </citation>
    <scope>NUCLEOTIDE SEQUENCE [LARGE SCALE GENOMIC DNA]</scope>
    <source>
        <strain evidence="1 2">X5P3</strain>
    </source>
</reference>
<dbReference type="Proteomes" id="UP000584867">
    <property type="component" value="Unassembled WGS sequence"/>
</dbReference>
<protein>
    <recommendedName>
        <fullName evidence="3">DUF1349 domain-containing protein</fullName>
    </recommendedName>
</protein>
<organism evidence="1 2">
    <name type="scientific">Granulicella mallensis</name>
    <dbReference type="NCBI Taxonomy" id="940614"/>
    <lineage>
        <taxon>Bacteria</taxon>
        <taxon>Pseudomonadati</taxon>
        <taxon>Acidobacteriota</taxon>
        <taxon>Terriglobia</taxon>
        <taxon>Terriglobales</taxon>
        <taxon>Acidobacteriaceae</taxon>
        <taxon>Granulicella</taxon>
    </lineage>
</organism>
<name>A0A7W7ZQI7_9BACT</name>
<evidence type="ECO:0000313" key="2">
    <source>
        <dbReference type="Proteomes" id="UP000584867"/>
    </source>
</evidence>
<dbReference type="RefSeq" id="WP_184256073.1">
    <property type="nucleotide sequence ID" value="NZ_JACHIO010000010.1"/>
</dbReference>
<dbReference type="Pfam" id="PF07081">
    <property type="entry name" value="DUF1349"/>
    <property type="match status" value="1"/>
</dbReference>
<proteinExistence type="predicted"/>
<dbReference type="InterPro" id="IPR015987">
    <property type="entry name" value="UCP022704"/>
</dbReference>
<gene>
    <name evidence="1" type="ORF">HDF15_002638</name>
</gene>
<dbReference type="AlphaFoldDB" id="A0A7W7ZQI7"/>
<dbReference type="SUPFAM" id="SSF49899">
    <property type="entry name" value="Concanavalin A-like lectins/glucanases"/>
    <property type="match status" value="1"/>
</dbReference>